<reference evidence="2 3" key="1">
    <citation type="submission" date="2018-05" db="EMBL/GenBank/DDBJ databases">
        <title>Draft genome of Methanospirillum stamsii Pt1.</title>
        <authorList>
            <person name="Dueholm M.S."/>
            <person name="Nielsen P.H."/>
            <person name="Bakmann L.F."/>
            <person name="Otzen D.E."/>
        </authorList>
    </citation>
    <scope>NUCLEOTIDE SEQUENCE [LARGE SCALE GENOMIC DNA]</scope>
    <source>
        <strain evidence="2 3">Pt1</strain>
    </source>
</reference>
<comment type="caution">
    <text evidence="2">The sequence shown here is derived from an EMBL/GenBank/DDBJ whole genome shotgun (WGS) entry which is preliminary data.</text>
</comment>
<keyword evidence="1" id="KW-0812">Transmembrane</keyword>
<evidence type="ECO:0000313" key="2">
    <source>
        <dbReference type="EMBL" id="PWR75821.1"/>
    </source>
</evidence>
<name>A0A2V2NJN3_9EURY</name>
<accession>A0A2V2NJN3</accession>
<proteinExistence type="predicted"/>
<protein>
    <submittedName>
        <fullName evidence="2">Uncharacterized protein</fullName>
    </submittedName>
</protein>
<evidence type="ECO:0000313" key="3">
    <source>
        <dbReference type="Proteomes" id="UP000245934"/>
    </source>
</evidence>
<organism evidence="2 3">
    <name type="scientific">Methanospirillum stamsii</name>
    <dbReference type="NCBI Taxonomy" id="1277351"/>
    <lineage>
        <taxon>Archaea</taxon>
        <taxon>Methanobacteriati</taxon>
        <taxon>Methanobacteriota</taxon>
        <taxon>Stenosarchaea group</taxon>
        <taxon>Methanomicrobia</taxon>
        <taxon>Methanomicrobiales</taxon>
        <taxon>Methanospirillaceae</taxon>
        <taxon>Methanospirillum</taxon>
    </lineage>
</organism>
<dbReference type="Proteomes" id="UP000245934">
    <property type="component" value="Unassembled WGS sequence"/>
</dbReference>
<keyword evidence="3" id="KW-1185">Reference proteome</keyword>
<keyword evidence="1" id="KW-1133">Transmembrane helix</keyword>
<keyword evidence="1" id="KW-0472">Membrane</keyword>
<evidence type="ECO:0000256" key="1">
    <source>
        <dbReference type="SAM" id="Phobius"/>
    </source>
</evidence>
<dbReference type="EMBL" id="QGMZ01000007">
    <property type="protein sequence ID" value="PWR75821.1"/>
    <property type="molecule type" value="Genomic_DNA"/>
</dbReference>
<sequence length="77" mass="8412">MKLIIGSAIVSVIAIILFWFVMYGEFPWVDLFDQAGSNTSVSDNGTPLDPALEKIAAVQSYFTDMGTAMINGSYWQG</sequence>
<gene>
    <name evidence="2" type="ORF">DLD82_03010</name>
</gene>
<dbReference type="AlphaFoldDB" id="A0A2V2NJN3"/>
<feature type="transmembrane region" description="Helical" evidence="1">
    <location>
        <begin position="5"/>
        <end position="23"/>
    </location>
</feature>